<feature type="compositionally biased region" description="Pro residues" evidence="1">
    <location>
        <begin position="160"/>
        <end position="176"/>
    </location>
</feature>
<gene>
    <name evidence="3" type="ORF">Pmgp_00705</name>
</gene>
<feature type="compositionally biased region" description="Basic and acidic residues" evidence="1">
    <location>
        <begin position="190"/>
        <end position="206"/>
    </location>
</feature>
<dbReference type="RefSeq" id="WP_134212585.1">
    <property type="nucleotide sequence ID" value="NZ_QFFZ01000005.1"/>
</dbReference>
<name>A0A4Y7RVF2_9FIRM</name>
<evidence type="ECO:0000313" key="3">
    <source>
        <dbReference type="EMBL" id="TEB12730.1"/>
    </source>
</evidence>
<accession>A0A4Y7RVF2</accession>
<dbReference type="PROSITE" id="PS51257">
    <property type="entry name" value="PROKAR_LIPOPROTEIN"/>
    <property type="match status" value="1"/>
</dbReference>
<sequence length="206" mass="21700">MRKILILILLVFFCLGAGCAAARKVEPTPAPAPSVIPETSKVGFSPVDLNKAPDVIKNIASAISDREAATWAQVNGVNYILVSVGKNATNKVEISDVIQKVPAQDFIWIEVAGKYTSLKEGEKSSPVTVISLNLQNKTINGVGFELTKTAATGTTQTTPTPAPTTPAPVTPAPKITPAPTTENKTTPAPAKKEQTPSNGTERKTQQ</sequence>
<comment type="caution">
    <text evidence="3">The sequence shown here is derived from an EMBL/GenBank/DDBJ whole genome shotgun (WGS) entry which is preliminary data.</text>
</comment>
<dbReference type="Proteomes" id="UP000297597">
    <property type="component" value="Unassembled WGS sequence"/>
</dbReference>
<dbReference type="AlphaFoldDB" id="A0A4Y7RVF2"/>
<feature type="chain" id="PRO_5021429658" description="Lipoprotein" evidence="2">
    <location>
        <begin position="23"/>
        <end position="206"/>
    </location>
</feature>
<evidence type="ECO:0008006" key="5">
    <source>
        <dbReference type="Google" id="ProtNLM"/>
    </source>
</evidence>
<feature type="signal peptide" evidence="2">
    <location>
        <begin position="1"/>
        <end position="22"/>
    </location>
</feature>
<keyword evidence="4" id="KW-1185">Reference proteome</keyword>
<evidence type="ECO:0000313" key="4">
    <source>
        <dbReference type="Proteomes" id="UP000297597"/>
    </source>
</evidence>
<evidence type="ECO:0000256" key="2">
    <source>
        <dbReference type="SAM" id="SignalP"/>
    </source>
</evidence>
<dbReference type="OrthoDB" id="1808722at2"/>
<keyword evidence="2" id="KW-0732">Signal</keyword>
<evidence type="ECO:0000256" key="1">
    <source>
        <dbReference type="SAM" id="MobiDB-lite"/>
    </source>
</evidence>
<proteinExistence type="predicted"/>
<organism evidence="3 4">
    <name type="scientific">Pelotomaculum propionicicum</name>
    <dbReference type="NCBI Taxonomy" id="258475"/>
    <lineage>
        <taxon>Bacteria</taxon>
        <taxon>Bacillati</taxon>
        <taxon>Bacillota</taxon>
        <taxon>Clostridia</taxon>
        <taxon>Eubacteriales</taxon>
        <taxon>Desulfotomaculaceae</taxon>
        <taxon>Pelotomaculum</taxon>
    </lineage>
</organism>
<dbReference type="EMBL" id="QFFZ01000005">
    <property type="protein sequence ID" value="TEB12730.1"/>
    <property type="molecule type" value="Genomic_DNA"/>
</dbReference>
<protein>
    <recommendedName>
        <fullName evidence="5">Lipoprotein</fullName>
    </recommendedName>
</protein>
<feature type="region of interest" description="Disordered" evidence="1">
    <location>
        <begin position="151"/>
        <end position="206"/>
    </location>
</feature>
<reference evidence="3 4" key="1">
    <citation type="journal article" date="2018" name="Environ. Microbiol.">
        <title>Novel energy conservation strategies and behaviour of Pelotomaculum schinkii driving syntrophic propionate catabolism.</title>
        <authorList>
            <person name="Hidalgo-Ahumada C.A.P."/>
            <person name="Nobu M.K."/>
            <person name="Narihiro T."/>
            <person name="Tamaki H."/>
            <person name="Liu W.T."/>
            <person name="Kamagata Y."/>
            <person name="Stams A.J.M."/>
            <person name="Imachi H."/>
            <person name="Sousa D.Z."/>
        </authorList>
    </citation>
    <scope>NUCLEOTIDE SEQUENCE [LARGE SCALE GENOMIC DNA]</scope>
    <source>
        <strain evidence="3 4">MGP</strain>
    </source>
</reference>